<proteinExistence type="predicted"/>
<gene>
    <name evidence="1" type="ORF">M427DRAFT_60682</name>
</gene>
<dbReference type="AlphaFoldDB" id="A0A139A3T9"/>
<reference evidence="1 2" key="1">
    <citation type="journal article" date="2015" name="Genome Biol. Evol.">
        <title>Phylogenomic analyses indicate that early fungi evolved digesting cell walls of algal ancestors of land plants.</title>
        <authorList>
            <person name="Chang Y."/>
            <person name="Wang S."/>
            <person name="Sekimoto S."/>
            <person name="Aerts A.L."/>
            <person name="Choi C."/>
            <person name="Clum A."/>
            <person name="LaButti K.M."/>
            <person name="Lindquist E.A."/>
            <person name="Yee Ngan C."/>
            <person name="Ohm R.A."/>
            <person name="Salamov A.A."/>
            <person name="Grigoriev I.V."/>
            <person name="Spatafora J.W."/>
            <person name="Berbee M.L."/>
        </authorList>
    </citation>
    <scope>NUCLEOTIDE SEQUENCE [LARGE SCALE GENOMIC DNA]</scope>
    <source>
        <strain evidence="1 2">JEL478</strain>
    </source>
</reference>
<protein>
    <recommendedName>
        <fullName evidence="3">SH3 domain-containing protein</fullName>
    </recommendedName>
</protein>
<sequence length="243" mass="26355">MVAGRGREIARNTMQWHRCRCTSSRGRDLELDDNTEATELVPPKKPSLPALSPPSNDTTATAISSFVLPSNIASDSVSSSLLPTPALAPPSVKTLAYRSVDMADIPRVEVDSGALQEMVATPKDPAAGLSEVQHSSFIALVGPVVNSSARVDLPPDLSPFLVVHHYDPKSHDELTLRRGHLAKLKVVFRDGWGMGLNIATEQYGLLPLSCLQITDNQFTFTGPSVRLESMEIPSWSSHNRQHA</sequence>
<dbReference type="SUPFAM" id="SSF50044">
    <property type="entry name" value="SH3-domain"/>
    <property type="match status" value="1"/>
</dbReference>
<dbReference type="EMBL" id="KQ965802">
    <property type="protein sequence ID" value="KXS11451.1"/>
    <property type="molecule type" value="Genomic_DNA"/>
</dbReference>
<name>A0A139A3T9_GONPJ</name>
<dbReference type="OrthoDB" id="5595608at2759"/>
<evidence type="ECO:0000313" key="2">
    <source>
        <dbReference type="Proteomes" id="UP000070544"/>
    </source>
</evidence>
<organism evidence="1 2">
    <name type="scientific">Gonapodya prolifera (strain JEL478)</name>
    <name type="common">Monoblepharis prolifera</name>
    <dbReference type="NCBI Taxonomy" id="1344416"/>
    <lineage>
        <taxon>Eukaryota</taxon>
        <taxon>Fungi</taxon>
        <taxon>Fungi incertae sedis</taxon>
        <taxon>Chytridiomycota</taxon>
        <taxon>Chytridiomycota incertae sedis</taxon>
        <taxon>Monoblepharidomycetes</taxon>
        <taxon>Monoblepharidales</taxon>
        <taxon>Gonapodyaceae</taxon>
        <taxon>Gonapodya</taxon>
    </lineage>
</organism>
<evidence type="ECO:0000313" key="1">
    <source>
        <dbReference type="EMBL" id="KXS11451.1"/>
    </source>
</evidence>
<dbReference type="Proteomes" id="UP000070544">
    <property type="component" value="Unassembled WGS sequence"/>
</dbReference>
<dbReference type="InterPro" id="IPR036028">
    <property type="entry name" value="SH3-like_dom_sf"/>
</dbReference>
<evidence type="ECO:0008006" key="3">
    <source>
        <dbReference type="Google" id="ProtNLM"/>
    </source>
</evidence>
<keyword evidence="2" id="KW-1185">Reference proteome</keyword>
<accession>A0A139A3T9</accession>
<dbReference type="Gene3D" id="2.30.30.40">
    <property type="entry name" value="SH3 Domains"/>
    <property type="match status" value="1"/>
</dbReference>